<organism evidence="2 3">
    <name type="scientific">Datura stramonium</name>
    <name type="common">Jimsonweed</name>
    <name type="synonym">Common thornapple</name>
    <dbReference type="NCBI Taxonomy" id="4076"/>
    <lineage>
        <taxon>Eukaryota</taxon>
        <taxon>Viridiplantae</taxon>
        <taxon>Streptophyta</taxon>
        <taxon>Embryophyta</taxon>
        <taxon>Tracheophyta</taxon>
        <taxon>Spermatophyta</taxon>
        <taxon>Magnoliopsida</taxon>
        <taxon>eudicotyledons</taxon>
        <taxon>Gunneridae</taxon>
        <taxon>Pentapetalae</taxon>
        <taxon>asterids</taxon>
        <taxon>lamiids</taxon>
        <taxon>Solanales</taxon>
        <taxon>Solanaceae</taxon>
        <taxon>Solanoideae</taxon>
        <taxon>Datureae</taxon>
        <taxon>Datura</taxon>
    </lineage>
</organism>
<accession>A0ABS8VLC7</accession>
<evidence type="ECO:0000313" key="2">
    <source>
        <dbReference type="EMBL" id="MCE0481584.1"/>
    </source>
</evidence>
<dbReference type="EMBL" id="JACEIK010005474">
    <property type="protein sequence ID" value="MCE0481584.1"/>
    <property type="molecule type" value="Genomic_DNA"/>
</dbReference>
<sequence length="80" mass="9194">MNRDCSRRDDSDEFIPRKSDKYHKPEAYVPPKGVDEANLQGSFLQNTQKTWNHSRPGYTPSLRVILRPSSKLGSTCPTTW</sequence>
<comment type="caution">
    <text evidence="2">The sequence shown here is derived from an EMBL/GenBank/DDBJ whole genome shotgun (WGS) entry which is preliminary data.</text>
</comment>
<gene>
    <name evidence="2" type="ORF">HAX54_039444</name>
</gene>
<feature type="region of interest" description="Disordered" evidence="1">
    <location>
        <begin position="1"/>
        <end position="30"/>
    </location>
</feature>
<reference evidence="2 3" key="1">
    <citation type="journal article" date="2021" name="BMC Genomics">
        <title>Datura genome reveals duplications of psychoactive alkaloid biosynthetic genes and high mutation rate following tissue culture.</title>
        <authorList>
            <person name="Rajewski A."/>
            <person name="Carter-House D."/>
            <person name="Stajich J."/>
            <person name="Litt A."/>
        </authorList>
    </citation>
    <scope>NUCLEOTIDE SEQUENCE [LARGE SCALE GENOMIC DNA]</scope>
    <source>
        <strain evidence="2">AR-01</strain>
    </source>
</reference>
<keyword evidence="3" id="KW-1185">Reference proteome</keyword>
<proteinExistence type="predicted"/>
<name>A0ABS8VLC7_DATST</name>
<dbReference type="Proteomes" id="UP000823775">
    <property type="component" value="Unassembled WGS sequence"/>
</dbReference>
<evidence type="ECO:0000313" key="3">
    <source>
        <dbReference type="Proteomes" id="UP000823775"/>
    </source>
</evidence>
<evidence type="ECO:0000256" key="1">
    <source>
        <dbReference type="SAM" id="MobiDB-lite"/>
    </source>
</evidence>
<feature type="compositionally biased region" description="Basic and acidic residues" evidence="1">
    <location>
        <begin position="1"/>
        <end position="26"/>
    </location>
</feature>
<protein>
    <submittedName>
        <fullName evidence="2">Uncharacterized protein</fullName>
    </submittedName>
</protein>